<sequence length="143" mass="16355">MGCLRTLFPSGGLLHLRRLLPFHLRRSSLLHLPDQIQPHFRYQGDYMKMTNDFSTLPSEVGKDQVGLYPSEVGKDQAFLQYPLPSRALLMLDLLVTTHKSSLNIFKRNRELIKELSTPPPGSNDLSFLTKYSQSIFVQCKACF</sequence>
<name>A0AAN9IJF4_CLITE</name>
<dbReference type="EMBL" id="JAYKXN010000006">
    <property type="protein sequence ID" value="KAK7279655.1"/>
    <property type="molecule type" value="Genomic_DNA"/>
</dbReference>
<evidence type="ECO:0000313" key="2">
    <source>
        <dbReference type="Proteomes" id="UP001359559"/>
    </source>
</evidence>
<gene>
    <name evidence="1" type="ORF">RJT34_24711</name>
</gene>
<dbReference type="Proteomes" id="UP001359559">
    <property type="component" value="Unassembled WGS sequence"/>
</dbReference>
<evidence type="ECO:0000313" key="1">
    <source>
        <dbReference type="EMBL" id="KAK7279655.1"/>
    </source>
</evidence>
<dbReference type="AlphaFoldDB" id="A0AAN9IJF4"/>
<organism evidence="1 2">
    <name type="scientific">Clitoria ternatea</name>
    <name type="common">Butterfly pea</name>
    <dbReference type="NCBI Taxonomy" id="43366"/>
    <lineage>
        <taxon>Eukaryota</taxon>
        <taxon>Viridiplantae</taxon>
        <taxon>Streptophyta</taxon>
        <taxon>Embryophyta</taxon>
        <taxon>Tracheophyta</taxon>
        <taxon>Spermatophyta</taxon>
        <taxon>Magnoliopsida</taxon>
        <taxon>eudicotyledons</taxon>
        <taxon>Gunneridae</taxon>
        <taxon>Pentapetalae</taxon>
        <taxon>rosids</taxon>
        <taxon>fabids</taxon>
        <taxon>Fabales</taxon>
        <taxon>Fabaceae</taxon>
        <taxon>Papilionoideae</taxon>
        <taxon>50 kb inversion clade</taxon>
        <taxon>NPAAA clade</taxon>
        <taxon>indigoferoid/millettioid clade</taxon>
        <taxon>Phaseoleae</taxon>
        <taxon>Clitoria</taxon>
    </lineage>
</organism>
<accession>A0AAN9IJF4</accession>
<comment type="caution">
    <text evidence="1">The sequence shown here is derived from an EMBL/GenBank/DDBJ whole genome shotgun (WGS) entry which is preliminary data.</text>
</comment>
<protein>
    <submittedName>
        <fullName evidence="1">Uncharacterized protein</fullName>
    </submittedName>
</protein>
<proteinExistence type="predicted"/>
<reference evidence="1 2" key="1">
    <citation type="submission" date="2024-01" db="EMBL/GenBank/DDBJ databases">
        <title>The genomes of 5 underutilized Papilionoideae crops provide insights into root nodulation and disease resistance.</title>
        <authorList>
            <person name="Yuan L."/>
        </authorList>
    </citation>
    <scope>NUCLEOTIDE SEQUENCE [LARGE SCALE GENOMIC DNA]</scope>
    <source>
        <strain evidence="1">LY-2023</strain>
        <tissue evidence="1">Leaf</tissue>
    </source>
</reference>
<keyword evidence="2" id="KW-1185">Reference proteome</keyword>